<dbReference type="InterPro" id="IPR007951">
    <property type="entry name" value="KRTAP_PMG"/>
</dbReference>
<evidence type="ECO:0000313" key="3">
    <source>
        <dbReference type="Proteomes" id="UP000245320"/>
    </source>
</evidence>
<dbReference type="Pfam" id="PF05287">
    <property type="entry name" value="PMG"/>
    <property type="match status" value="1"/>
</dbReference>
<dbReference type="AlphaFoldDB" id="A0A2U3V107"/>
<dbReference type="RefSeq" id="XP_004314837.3">
    <property type="nucleotide sequence ID" value="XM_004314789.3"/>
</dbReference>
<dbReference type="GO" id="GO:0005829">
    <property type="term" value="C:cytosol"/>
    <property type="evidence" value="ECO:0007669"/>
    <property type="project" value="UniProtKB-ARBA"/>
</dbReference>
<dbReference type="GeneID" id="101334328"/>
<reference evidence="4" key="1">
    <citation type="submission" date="2025-08" db="UniProtKB">
        <authorList>
            <consortium name="RefSeq"/>
        </authorList>
    </citation>
    <scope>IDENTIFICATION</scope>
    <source>
        <tissue evidence="4">Spleen</tissue>
    </source>
</reference>
<keyword evidence="1 2" id="KW-0416">Keratin</keyword>
<protein>
    <recommendedName>
        <fullName evidence="2">Keratin-associated protein</fullName>
    </recommendedName>
</protein>
<proteinExistence type="inferred from homology"/>
<accession>A0A2U3V107</accession>
<evidence type="ECO:0000256" key="2">
    <source>
        <dbReference type="RuleBase" id="RU369044"/>
    </source>
</evidence>
<dbReference type="InParanoid" id="A0A2U3V107"/>
<evidence type="ECO:0000313" key="4">
    <source>
        <dbReference type="RefSeq" id="XP_004314837.3"/>
    </source>
</evidence>
<name>A0A2U3V107_TURTR</name>
<keyword evidence="3" id="KW-1185">Reference proteome</keyword>
<dbReference type="OrthoDB" id="9835168at2759"/>
<comment type="function">
    <text evidence="2">In the hair cortex, hair keratin intermediate filaments are embedded in an interfilamentous matrix, consisting of hair keratin-associated proteins (KRTAP), which are essential for the formation of a rigid and resistant hair shaft through their extensive disulfide bond cross-linking with abundant cysteine residues of hair keratins. The matrix proteins include the high-sulfur and high-glycine-tyrosine keratins.</text>
</comment>
<comment type="similarity">
    <text evidence="2">Belongs to the PMG family.</text>
</comment>
<gene>
    <name evidence="4" type="primary">LOC101334328</name>
</gene>
<comment type="subunit">
    <text evidence="2">Interacts with hair keratins.</text>
</comment>
<dbReference type="Proteomes" id="UP000245320">
    <property type="component" value="Chromosome 4"/>
</dbReference>
<dbReference type="GO" id="GO:0045095">
    <property type="term" value="C:keratin filament"/>
    <property type="evidence" value="ECO:0007669"/>
    <property type="project" value="UniProtKB-UniRule"/>
</dbReference>
<sequence>MSYNRCSGKFSLFLGDHLCYSGSSCGSSYPATWSTGTGTDSCSPTTCQLGSSLYSGCQETCCKPTRYQTFYVLSRPSQISCYHSRTSTLCRPSQTTYSRSLGFGSSNSCSLGYGSGSSYLPGCGSSSFRPVAYRVRGFPSLNYGSRFCYPSYFTSGNVQSCYRPTCGSGSY</sequence>
<evidence type="ECO:0000256" key="1">
    <source>
        <dbReference type="ARBA" id="ARBA00022744"/>
    </source>
</evidence>
<organism evidence="3 4">
    <name type="scientific">Tursiops truncatus</name>
    <name type="common">Atlantic bottle-nosed dolphin</name>
    <name type="synonym">Delphinus truncatus</name>
    <dbReference type="NCBI Taxonomy" id="9739"/>
    <lineage>
        <taxon>Eukaryota</taxon>
        <taxon>Metazoa</taxon>
        <taxon>Chordata</taxon>
        <taxon>Craniata</taxon>
        <taxon>Vertebrata</taxon>
        <taxon>Euteleostomi</taxon>
        <taxon>Mammalia</taxon>
        <taxon>Eutheria</taxon>
        <taxon>Laurasiatheria</taxon>
        <taxon>Artiodactyla</taxon>
        <taxon>Whippomorpha</taxon>
        <taxon>Cetacea</taxon>
        <taxon>Odontoceti</taxon>
        <taxon>Delphinidae</taxon>
        <taxon>Tursiops</taxon>
    </lineage>
</organism>